<dbReference type="Pfam" id="PF00089">
    <property type="entry name" value="Trypsin"/>
    <property type="match status" value="1"/>
</dbReference>
<comment type="similarity">
    <text evidence="1">Belongs to the peptidase S1 family.</text>
</comment>
<dbReference type="InterPro" id="IPR043504">
    <property type="entry name" value="Peptidase_S1_PA_chymotrypsin"/>
</dbReference>
<dbReference type="EMBL" id="CAVLEF010000007">
    <property type="protein sequence ID" value="CAK1546112.1"/>
    <property type="molecule type" value="Genomic_DNA"/>
</dbReference>
<evidence type="ECO:0000256" key="8">
    <source>
        <dbReference type="RuleBase" id="RU363034"/>
    </source>
</evidence>
<evidence type="ECO:0000259" key="10">
    <source>
        <dbReference type="PROSITE" id="PS50240"/>
    </source>
</evidence>
<evidence type="ECO:0000313" key="11">
    <source>
        <dbReference type="EMBL" id="CAK1546112.1"/>
    </source>
</evidence>
<reference evidence="11 12" key="1">
    <citation type="submission" date="2023-11" db="EMBL/GenBank/DDBJ databases">
        <authorList>
            <person name="Okamura Y."/>
        </authorList>
    </citation>
    <scope>NUCLEOTIDE SEQUENCE [LARGE SCALE GENOMIC DNA]</scope>
</reference>
<dbReference type="GO" id="GO:0004252">
    <property type="term" value="F:serine-type endopeptidase activity"/>
    <property type="evidence" value="ECO:0007669"/>
    <property type="project" value="InterPro"/>
</dbReference>
<dbReference type="PRINTS" id="PR00722">
    <property type="entry name" value="CHYMOTRYPSIN"/>
</dbReference>
<dbReference type="GO" id="GO:0006508">
    <property type="term" value="P:proteolysis"/>
    <property type="evidence" value="ECO:0007669"/>
    <property type="project" value="UniProtKB-KW"/>
</dbReference>
<dbReference type="InterPro" id="IPR050430">
    <property type="entry name" value="Peptidase_S1"/>
</dbReference>
<keyword evidence="7" id="KW-1015">Disulfide bond</keyword>
<evidence type="ECO:0000256" key="5">
    <source>
        <dbReference type="ARBA" id="ARBA00022825"/>
    </source>
</evidence>
<evidence type="ECO:0000256" key="9">
    <source>
        <dbReference type="SAM" id="SignalP"/>
    </source>
</evidence>
<feature type="signal peptide" evidence="9">
    <location>
        <begin position="1"/>
        <end position="21"/>
    </location>
</feature>
<evidence type="ECO:0000313" key="12">
    <source>
        <dbReference type="Proteomes" id="UP001497472"/>
    </source>
</evidence>
<keyword evidence="5 8" id="KW-0720">Serine protease</keyword>
<keyword evidence="12" id="KW-1185">Reference proteome</keyword>
<dbReference type="PROSITE" id="PS50240">
    <property type="entry name" value="TRYPSIN_DOM"/>
    <property type="match status" value="1"/>
</dbReference>
<dbReference type="Gene3D" id="2.40.10.10">
    <property type="entry name" value="Trypsin-like serine proteases"/>
    <property type="match status" value="1"/>
</dbReference>
<dbReference type="Proteomes" id="UP001497472">
    <property type="component" value="Unassembled WGS sequence"/>
</dbReference>
<feature type="domain" description="Peptidase S1" evidence="10">
    <location>
        <begin position="27"/>
        <end position="256"/>
    </location>
</feature>
<evidence type="ECO:0000256" key="3">
    <source>
        <dbReference type="ARBA" id="ARBA00022729"/>
    </source>
</evidence>
<evidence type="ECO:0000256" key="7">
    <source>
        <dbReference type="ARBA" id="ARBA00023157"/>
    </source>
</evidence>
<dbReference type="PANTHER" id="PTHR24276:SF91">
    <property type="entry name" value="AT26814P-RELATED"/>
    <property type="match status" value="1"/>
</dbReference>
<dbReference type="PANTHER" id="PTHR24276">
    <property type="entry name" value="POLYSERASE-RELATED"/>
    <property type="match status" value="1"/>
</dbReference>
<proteinExistence type="inferred from homology"/>
<evidence type="ECO:0000256" key="4">
    <source>
        <dbReference type="ARBA" id="ARBA00022801"/>
    </source>
</evidence>
<dbReference type="InterPro" id="IPR009003">
    <property type="entry name" value="Peptidase_S1_PA"/>
</dbReference>
<keyword evidence="2 8" id="KW-0645">Protease</keyword>
<dbReference type="InterPro" id="IPR001254">
    <property type="entry name" value="Trypsin_dom"/>
</dbReference>
<dbReference type="InterPro" id="IPR001314">
    <property type="entry name" value="Peptidase_S1A"/>
</dbReference>
<dbReference type="CDD" id="cd00190">
    <property type="entry name" value="Tryp_SPc"/>
    <property type="match status" value="1"/>
</dbReference>
<dbReference type="SMART" id="SM00020">
    <property type="entry name" value="Tryp_SPc"/>
    <property type="match status" value="1"/>
</dbReference>
<protein>
    <recommendedName>
        <fullName evidence="10">Peptidase S1 domain-containing protein</fullName>
    </recommendedName>
</protein>
<evidence type="ECO:0000256" key="6">
    <source>
        <dbReference type="ARBA" id="ARBA00023145"/>
    </source>
</evidence>
<dbReference type="SUPFAM" id="SSF50494">
    <property type="entry name" value="Trypsin-like serine proteases"/>
    <property type="match status" value="1"/>
</dbReference>
<keyword evidence="6" id="KW-0865">Zymogen</keyword>
<dbReference type="InterPro" id="IPR018114">
    <property type="entry name" value="TRYPSIN_HIS"/>
</dbReference>
<keyword evidence="4 8" id="KW-0378">Hydrolase</keyword>
<name>A0AAV1J9Q7_9NEOP</name>
<keyword evidence="3 9" id="KW-0732">Signal</keyword>
<evidence type="ECO:0000256" key="1">
    <source>
        <dbReference type="ARBA" id="ARBA00007664"/>
    </source>
</evidence>
<accession>A0AAV1J9Q7</accession>
<comment type="caution">
    <text evidence="11">The sequence shown here is derived from an EMBL/GenBank/DDBJ whole genome shotgun (WGS) entry which is preliminary data.</text>
</comment>
<dbReference type="FunFam" id="2.40.10.10:FF:000077">
    <property type="entry name" value="Predicted protein"/>
    <property type="match status" value="1"/>
</dbReference>
<sequence>MRILGQLLLCALFTSIPVIHSYVVERIVNGDLVDISEIPYQAALRRKTSAGWKHSCGAVFVTSKSVVSAAHCVISYQRDPSQLQVAVGTSQRSGGITYSVSQIYSHENYSSATVDSDIALVVVTNHITFSESVMPVQIAPSLLRIPAGTKAVVSGFGKTDYEGEASDLRLAVVDIVSRDECAQAYASIGTITEGMICAAGRNPPKDACQGDSGGPLVVSNTLIGIVSWGEGCANISYPGVYTKVSLYTTWIREKLNAIK</sequence>
<dbReference type="PROSITE" id="PS00134">
    <property type="entry name" value="TRYPSIN_HIS"/>
    <property type="match status" value="1"/>
</dbReference>
<gene>
    <name evidence="11" type="ORF">LNINA_LOCUS5710</name>
</gene>
<organism evidence="11 12">
    <name type="scientific">Leptosia nina</name>
    <dbReference type="NCBI Taxonomy" id="320188"/>
    <lineage>
        <taxon>Eukaryota</taxon>
        <taxon>Metazoa</taxon>
        <taxon>Ecdysozoa</taxon>
        <taxon>Arthropoda</taxon>
        <taxon>Hexapoda</taxon>
        <taxon>Insecta</taxon>
        <taxon>Pterygota</taxon>
        <taxon>Neoptera</taxon>
        <taxon>Endopterygota</taxon>
        <taxon>Lepidoptera</taxon>
        <taxon>Glossata</taxon>
        <taxon>Ditrysia</taxon>
        <taxon>Papilionoidea</taxon>
        <taxon>Pieridae</taxon>
        <taxon>Pierinae</taxon>
        <taxon>Leptosia</taxon>
    </lineage>
</organism>
<feature type="chain" id="PRO_5043651230" description="Peptidase S1 domain-containing protein" evidence="9">
    <location>
        <begin position="22"/>
        <end position="259"/>
    </location>
</feature>
<dbReference type="PROSITE" id="PS00135">
    <property type="entry name" value="TRYPSIN_SER"/>
    <property type="match status" value="1"/>
</dbReference>
<evidence type="ECO:0000256" key="2">
    <source>
        <dbReference type="ARBA" id="ARBA00022670"/>
    </source>
</evidence>
<dbReference type="AlphaFoldDB" id="A0AAV1J9Q7"/>
<dbReference type="InterPro" id="IPR033116">
    <property type="entry name" value="TRYPSIN_SER"/>
</dbReference>